<evidence type="ECO:0000256" key="1">
    <source>
        <dbReference type="SAM" id="Coils"/>
    </source>
</evidence>
<reference evidence="2" key="1">
    <citation type="submission" date="2022-11" db="EMBL/GenBank/DDBJ databases">
        <authorList>
            <person name="Kikuchi T."/>
        </authorList>
    </citation>
    <scope>NUCLEOTIDE SEQUENCE</scope>
    <source>
        <strain evidence="2">PS1010</strain>
    </source>
</reference>
<name>A0A9P1N5A4_9PELO</name>
<gene>
    <name evidence="2" type="ORF">CAMP_LOCUS14280</name>
</gene>
<feature type="coiled-coil region" evidence="1">
    <location>
        <begin position="33"/>
        <end position="91"/>
    </location>
</feature>
<proteinExistence type="predicted"/>
<accession>A0A9P1N5A4</accession>
<evidence type="ECO:0000313" key="2">
    <source>
        <dbReference type="EMBL" id="CAI5451643.1"/>
    </source>
</evidence>
<comment type="caution">
    <text evidence="2">The sequence shown here is derived from an EMBL/GenBank/DDBJ whole genome shotgun (WGS) entry which is preliminary data.</text>
</comment>
<keyword evidence="1" id="KW-0175">Coiled coil</keyword>
<organism evidence="2 3">
    <name type="scientific">Caenorhabditis angaria</name>
    <dbReference type="NCBI Taxonomy" id="860376"/>
    <lineage>
        <taxon>Eukaryota</taxon>
        <taxon>Metazoa</taxon>
        <taxon>Ecdysozoa</taxon>
        <taxon>Nematoda</taxon>
        <taxon>Chromadorea</taxon>
        <taxon>Rhabditida</taxon>
        <taxon>Rhabditina</taxon>
        <taxon>Rhabditomorpha</taxon>
        <taxon>Rhabditoidea</taxon>
        <taxon>Rhabditidae</taxon>
        <taxon>Peloderinae</taxon>
        <taxon>Caenorhabditis</taxon>
    </lineage>
</organism>
<evidence type="ECO:0000313" key="3">
    <source>
        <dbReference type="Proteomes" id="UP001152747"/>
    </source>
</evidence>
<protein>
    <submittedName>
        <fullName evidence="2">Uncharacterized protein</fullName>
    </submittedName>
</protein>
<sequence length="125" mass="15072">MTVTKVHDQLEKIRKLSEEFLKEINQKTGKLSEQDYNKKIENFEKKAKELNQVLETVQKNWHENDKRKKIYEDFHKSIKNLTTQFEKLKNEKKQRGFEDCPTTLDFIHKFTQNRANFNLEAIEIA</sequence>
<keyword evidence="3" id="KW-1185">Reference proteome</keyword>
<dbReference type="AlphaFoldDB" id="A0A9P1N5A4"/>
<dbReference type="Proteomes" id="UP001152747">
    <property type="component" value="Unassembled WGS sequence"/>
</dbReference>
<dbReference type="EMBL" id="CANHGI010000005">
    <property type="protein sequence ID" value="CAI5451643.1"/>
    <property type="molecule type" value="Genomic_DNA"/>
</dbReference>